<evidence type="ECO:0000256" key="3">
    <source>
        <dbReference type="ARBA" id="ARBA00022692"/>
    </source>
</evidence>
<name>A0A1Y2HB00_9FUNG</name>
<dbReference type="OrthoDB" id="312032at2759"/>
<comment type="caution">
    <text evidence="9">The sequence shown here is derived from an EMBL/GenBank/DDBJ whole genome shotgun (WGS) entry which is preliminary data.</text>
</comment>
<proteinExistence type="predicted"/>
<comment type="subcellular location">
    <subcellularLocation>
        <location evidence="1">Cell membrane</location>
        <topology evidence="1">Multi-pass membrane protein</topology>
    </subcellularLocation>
</comment>
<dbReference type="Pfam" id="PF02687">
    <property type="entry name" value="FtsX"/>
    <property type="match status" value="2"/>
</dbReference>
<feature type="transmembrane region" description="Helical" evidence="7">
    <location>
        <begin position="530"/>
        <end position="550"/>
    </location>
</feature>
<sequence length="1172" mass="127140">MGHSSDRRVAPAPKLNADGNPQREPHPRAATSWSARIRAQAQERWGSLQLIVRYVAANMDRNYRSFVIGLSTVLLVVSFLALVQNALVRSGIVFVKLSEDTVGQYDLLLTPNAPDISPYINYTQLNSTLARVPYISSSVPRWLLPVNISSPNASVWDPSVPDPVVASAYLLVIDTQLEAQAGVGVAWPFRALGEAEAHVTGSLLRSVRKRPGMGDRINVKLNPLALFGNGASGNATDALGPQQGTNVTLTSAQVDQLAIATGTSREQLLSGAEQLPDGRFRLTIGGANNANGALSVGSLSTLTQPFTIVSAIDKPQGKYPQALGNVIVVDRAPTEVLIKRTLATLLTNPVVATSLGLNRTQVDTFRLADYAMSVVAMVRDREPMYMSAATDRQRQLVRVTDAMAREMGADAPVDVVDGLNQALRGTQFIQIYMNEIFFTVVAVLSVLAVLLIYSLLLADVEEKTFEFGMLRSLGMKQGNLIGLVLVQSLWFSVPGISAGLLICFVLYTPVEYILSSFSAVPMSLGLDPSAIVLGFGLGLGLPLVAMLVPIRRALSQTLRDALDLFHNSVNDSVVTITKLREAGINVGETIISALLVTVGFLVYYVIPLSFTFNNLPLFFRILTLILLAMVVGQVLMGQVLQHFLELIAMRLVVFMFARRGRAGAIANVVSKNLGAHIKRNGKTALMMSLLLAYIIFAAVMFKIQSDTLSETLEWQYGADIVVRGSSFAKPVPEVRISNFLVNRTEATGSASGMILGWTYIAYPVNNYWPVRNSRLGPVTSLRNPTVRIVGVQQNLLQVALAKYYIPVTCSPSIVDPHDVVSRLTDILTPADIAGTGAAFTIPDNPPIVRASDLISGTRNVTDAYKDVLPVVISEALATRAFIQPSTNLILELDIRTADSLSTTTQRQLARTLCVARKVPGIGGISRFAQSRSPVLVSMAQAANMLSRVDTWSGALLTNATDVKVADKDRVDARVLQDKYLPDMRIEVPKQTALIRLRKGLSSLQIEGIINELNTAIADDDFKVDNLRFQLESTELAAFFINILFYIVAFVGILLAFFVLWLSFTANLRENAWEFGVLRAIGLDGDTVINIYIYEAIAIVLATIALGSAIGILTALVLTLQFGLFTEMPFSFGFPVPLYVTVTVLSLVVAVAGSWYPATEFARKKIAIALKGL</sequence>
<dbReference type="AlphaFoldDB" id="A0A1Y2HB00"/>
<dbReference type="Proteomes" id="UP000193411">
    <property type="component" value="Unassembled WGS sequence"/>
</dbReference>
<dbReference type="GO" id="GO:0005886">
    <property type="term" value="C:plasma membrane"/>
    <property type="evidence" value="ECO:0007669"/>
    <property type="project" value="UniProtKB-SubCell"/>
</dbReference>
<evidence type="ECO:0000256" key="4">
    <source>
        <dbReference type="ARBA" id="ARBA00022989"/>
    </source>
</evidence>
<evidence type="ECO:0000256" key="7">
    <source>
        <dbReference type="SAM" id="Phobius"/>
    </source>
</evidence>
<gene>
    <name evidence="9" type="ORF">BCR44DRAFT_125847</name>
</gene>
<dbReference type="PANTHER" id="PTHR32522:SF5">
    <property type="entry name" value="ABC3 TRANSPORTER PERMEASE PROTEIN DOMAIN-CONTAINING PROTEIN"/>
    <property type="match status" value="1"/>
</dbReference>
<keyword evidence="3 7" id="KW-0812">Transmembrane</keyword>
<feature type="transmembrane region" description="Helical" evidence="7">
    <location>
        <begin position="683"/>
        <end position="701"/>
    </location>
</feature>
<evidence type="ECO:0000256" key="6">
    <source>
        <dbReference type="SAM" id="MobiDB-lite"/>
    </source>
</evidence>
<evidence type="ECO:0000313" key="9">
    <source>
        <dbReference type="EMBL" id="ORZ31776.1"/>
    </source>
</evidence>
<dbReference type="EMBL" id="MCFL01000055">
    <property type="protein sequence ID" value="ORZ31776.1"/>
    <property type="molecule type" value="Genomic_DNA"/>
</dbReference>
<evidence type="ECO:0000256" key="5">
    <source>
        <dbReference type="ARBA" id="ARBA00023136"/>
    </source>
</evidence>
<feature type="transmembrane region" description="Helical" evidence="7">
    <location>
        <begin position="1095"/>
        <end position="1123"/>
    </location>
</feature>
<feature type="transmembrane region" description="Helical" evidence="7">
    <location>
        <begin position="586"/>
        <end position="606"/>
    </location>
</feature>
<evidence type="ECO:0000313" key="10">
    <source>
        <dbReference type="Proteomes" id="UP000193411"/>
    </source>
</evidence>
<keyword evidence="10" id="KW-1185">Reference proteome</keyword>
<feature type="transmembrane region" description="Helical" evidence="7">
    <location>
        <begin position="1135"/>
        <end position="1155"/>
    </location>
</feature>
<keyword evidence="2" id="KW-1003">Cell membrane</keyword>
<feature type="domain" description="ABC3 transporter permease C-terminal" evidence="8">
    <location>
        <begin position="439"/>
        <end position="556"/>
    </location>
</feature>
<feature type="transmembrane region" description="Helical" evidence="7">
    <location>
        <begin position="436"/>
        <end position="458"/>
    </location>
</feature>
<feature type="transmembrane region" description="Helical" evidence="7">
    <location>
        <begin position="479"/>
        <end position="510"/>
    </location>
</feature>
<feature type="transmembrane region" description="Helical" evidence="7">
    <location>
        <begin position="63"/>
        <end position="83"/>
    </location>
</feature>
<feature type="transmembrane region" description="Helical" evidence="7">
    <location>
        <begin position="618"/>
        <end position="640"/>
    </location>
</feature>
<feature type="domain" description="ABC3 transporter permease C-terminal" evidence="8">
    <location>
        <begin position="1046"/>
        <end position="1163"/>
    </location>
</feature>
<protein>
    <submittedName>
        <fullName evidence="9">FtsX-like permease family-domain-containing protein</fullName>
    </submittedName>
</protein>
<feature type="transmembrane region" description="Helical" evidence="7">
    <location>
        <begin position="1035"/>
        <end position="1061"/>
    </location>
</feature>
<evidence type="ECO:0000256" key="2">
    <source>
        <dbReference type="ARBA" id="ARBA00022475"/>
    </source>
</evidence>
<dbReference type="PANTHER" id="PTHR32522">
    <property type="match status" value="1"/>
</dbReference>
<feature type="region of interest" description="Disordered" evidence="6">
    <location>
        <begin position="1"/>
        <end position="30"/>
    </location>
</feature>
<keyword evidence="5 7" id="KW-0472">Membrane</keyword>
<dbReference type="InterPro" id="IPR003838">
    <property type="entry name" value="ABC3_permease_C"/>
</dbReference>
<evidence type="ECO:0000256" key="1">
    <source>
        <dbReference type="ARBA" id="ARBA00004651"/>
    </source>
</evidence>
<reference evidence="9 10" key="1">
    <citation type="submission" date="2016-07" db="EMBL/GenBank/DDBJ databases">
        <title>Pervasive Adenine N6-methylation of Active Genes in Fungi.</title>
        <authorList>
            <consortium name="DOE Joint Genome Institute"/>
            <person name="Mondo S.J."/>
            <person name="Dannebaum R.O."/>
            <person name="Kuo R.C."/>
            <person name="Labutti K."/>
            <person name="Haridas S."/>
            <person name="Kuo A."/>
            <person name="Salamov A."/>
            <person name="Ahrendt S.R."/>
            <person name="Lipzen A."/>
            <person name="Sullivan W."/>
            <person name="Andreopoulos W.B."/>
            <person name="Clum A."/>
            <person name="Lindquist E."/>
            <person name="Daum C."/>
            <person name="Ramamoorthy G.K."/>
            <person name="Gryganskyi A."/>
            <person name="Culley D."/>
            <person name="Magnuson J.K."/>
            <person name="James T.Y."/>
            <person name="O'Malley M.A."/>
            <person name="Stajich J.E."/>
            <person name="Spatafora J.W."/>
            <person name="Visel A."/>
            <person name="Grigoriev I.V."/>
        </authorList>
    </citation>
    <scope>NUCLEOTIDE SEQUENCE [LARGE SCALE GENOMIC DNA]</scope>
    <source>
        <strain evidence="9 10">PL171</strain>
    </source>
</reference>
<evidence type="ECO:0000259" key="8">
    <source>
        <dbReference type="Pfam" id="PF02687"/>
    </source>
</evidence>
<keyword evidence="4 7" id="KW-1133">Transmembrane helix</keyword>
<organism evidence="9 10">
    <name type="scientific">Catenaria anguillulae PL171</name>
    <dbReference type="NCBI Taxonomy" id="765915"/>
    <lineage>
        <taxon>Eukaryota</taxon>
        <taxon>Fungi</taxon>
        <taxon>Fungi incertae sedis</taxon>
        <taxon>Blastocladiomycota</taxon>
        <taxon>Blastocladiomycetes</taxon>
        <taxon>Blastocladiales</taxon>
        <taxon>Catenariaceae</taxon>
        <taxon>Catenaria</taxon>
    </lineage>
</organism>
<accession>A0A1Y2HB00</accession>